<dbReference type="InterPro" id="IPR025733">
    <property type="entry name" value="PAPs_C"/>
</dbReference>
<dbReference type="InterPro" id="IPR004843">
    <property type="entry name" value="Calcineurin-like_PHP"/>
</dbReference>
<organism evidence="9 10">
    <name type="scientific">[Torrubiella] hemipterigena</name>
    <dbReference type="NCBI Taxonomy" id="1531966"/>
    <lineage>
        <taxon>Eukaryota</taxon>
        <taxon>Fungi</taxon>
        <taxon>Dikarya</taxon>
        <taxon>Ascomycota</taxon>
        <taxon>Pezizomycotina</taxon>
        <taxon>Sordariomycetes</taxon>
        <taxon>Hypocreomycetidae</taxon>
        <taxon>Hypocreales</taxon>
        <taxon>Clavicipitaceae</taxon>
        <taxon>Clavicipitaceae incertae sedis</taxon>
        <taxon>'Torrubiella' clade</taxon>
    </lineage>
</organism>
<feature type="region of interest" description="Disordered" evidence="5">
    <location>
        <begin position="24"/>
        <end position="65"/>
    </location>
</feature>
<evidence type="ECO:0000256" key="2">
    <source>
        <dbReference type="ARBA" id="ARBA00022801"/>
    </source>
</evidence>
<name>A0A0A1T6V4_9HYPO</name>
<dbReference type="InterPro" id="IPR029052">
    <property type="entry name" value="Metallo-depent_PP-like"/>
</dbReference>
<dbReference type="Gene3D" id="2.60.40.380">
    <property type="entry name" value="Purple acid phosphatase-like, N-terminal"/>
    <property type="match status" value="1"/>
</dbReference>
<dbReference type="SUPFAM" id="SSF56300">
    <property type="entry name" value="Metallo-dependent phosphatases"/>
    <property type="match status" value="1"/>
</dbReference>
<evidence type="ECO:0000256" key="4">
    <source>
        <dbReference type="RuleBase" id="RU361203"/>
    </source>
</evidence>
<evidence type="ECO:0000259" key="8">
    <source>
        <dbReference type="Pfam" id="PF16656"/>
    </source>
</evidence>
<keyword evidence="2 4" id="KW-0378">Hydrolase</keyword>
<dbReference type="InterPro" id="IPR015914">
    <property type="entry name" value="PAPs_N"/>
</dbReference>
<dbReference type="EMBL" id="CDHN01000005">
    <property type="protein sequence ID" value="CEJ92856.1"/>
    <property type="molecule type" value="Genomic_DNA"/>
</dbReference>
<protein>
    <recommendedName>
        <fullName evidence="4">Purple acid phosphatase</fullName>
        <ecNumber evidence="4">3.1.3.2</ecNumber>
    </recommendedName>
</protein>
<dbReference type="InterPro" id="IPR014390">
    <property type="entry name" value="Acid_Pase_Asper"/>
</dbReference>
<evidence type="ECO:0000313" key="9">
    <source>
        <dbReference type="EMBL" id="CEJ92856.1"/>
    </source>
</evidence>
<feature type="compositionally biased region" description="Polar residues" evidence="5">
    <location>
        <begin position="690"/>
        <end position="700"/>
    </location>
</feature>
<dbReference type="AlphaFoldDB" id="A0A0A1T6V4"/>
<dbReference type="EC" id="3.1.3.2" evidence="4"/>
<dbReference type="HOGENOM" id="CLU_013387_2_2_1"/>
<sequence length="724" mass="77816">MIAKTASAIAAGFVLASVAQAKPTVDTSSPYTGPKTPVGDWVNQDVKGNGKGYPRLSEPPAVKPATANPTNNINVISIAYAGADGVNIHYQTPFGLTEEPTVQWGSDSAKLDKKATGASHSYDRTPPCSEAPVTQCSQHFHEVQIRGLKQDTTYYYKIQASNGTTASDVLKFTTARAAGDKKGFSVAVLNDMGYTNAGGTFNQLTKAIDNGVAFAWHGGDISYADDWYSGLLPCEDSWPVCYNGSSTRLPGGKTPEYDVPLPAGEVASQGGPRGGDMSVIYESNWDLWQQWMTNISSKVPYMVLPGNHEAACAEFDYPDNPLATYLNLNKTNSTSTSKLNYFSCPPSQRNYTAYQNRFRMPGAESKGVSNFWYSFDYGLAHFIAFNGETDYPNSPEAPFAKHLKKGENKISPNQTFSTDSGPFGAVTGDINVKESYEQYKWLQDDLAKVDRKKTPWVIAMSHRPMYSSQVSSYQNSMRAAFEELFLKNGVDAYLSGHIHWYERIFPIGHNGTVDMSSVVNNNTYWTNPGQSMTHIINGMAGNIESHATLAPGKNILNISAVLDWSHYGFSKLNVVNETVLTWNFIKGSDGTSGDDFTLIKRPTDAPSSVVPHKTVTETVTAYTTYCPIPTTFVQNSKTYTVTEPTTLTITDCPCTIVKTLPAGNGTAIATPTGPNGGSNNGGKTTGATPSGPSKTPGTSTAGATTLGVSAVAGLVAAMALVAQL</sequence>
<dbReference type="CDD" id="cd00839">
    <property type="entry name" value="MPP_PAPs"/>
    <property type="match status" value="1"/>
</dbReference>
<evidence type="ECO:0000256" key="1">
    <source>
        <dbReference type="ARBA" id="ARBA00022729"/>
    </source>
</evidence>
<evidence type="ECO:0000259" key="6">
    <source>
        <dbReference type="Pfam" id="PF00149"/>
    </source>
</evidence>
<dbReference type="Gene3D" id="3.60.21.10">
    <property type="match status" value="1"/>
</dbReference>
<feature type="signal peptide" evidence="4">
    <location>
        <begin position="1"/>
        <end position="21"/>
    </location>
</feature>
<evidence type="ECO:0000256" key="5">
    <source>
        <dbReference type="SAM" id="MobiDB-lite"/>
    </source>
</evidence>
<dbReference type="PIRSF" id="PIRSF000900">
    <property type="entry name" value="Acid_Ptase_Asper"/>
    <property type="match status" value="1"/>
</dbReference>
<feature type="chain" id="PRO_5005108669" description="Purple acid phosphatase" evidence="4">
    <location>
        <begin position="22"/>
        <end position="724"/>
    </location>
</feature>
<feature type="region of interest" description="Disordered" evidence="5">
    <location>
        <begin position="668"/>
        <end position="700"/>
    </location>
</feature>
<proteinExistence type="inferred from homology"/>
<feature type="domain" description="Purple acid phosphatase C-terminal" evidence="7">
    <location>
        <begin position="532"/>
        <end position="594"/>
    </location>
</feature>
<reference evidence="9 10" key="1">
    <citation type="journal article" date="2015" name="Genome Announc.">
        <title>Draft Genome Sequence and Gene Annotation of the Entomopathogenic Fungus Verticillium hemipterigenum.</title>
        <authorList>
            <person name="Horn F."/>
            <person name="Habel A."/>
            <person name="Scharf D.H."/>
            <person name="Dworschak J."/>
            <person name="Brakhage A.A."/>
            <person name="Guthke R."/>
            <person name="Hertweck C."/>
            <person name="Linde J."/>
        </authorList>
    </citation>
    <scope>NUCLEOTIDE SEQUENCE [LARGE SCALE GENOMIC DNA]</scope>
</reference>
<dbReference type="Pfam" id="PF00149">
    <property type="entry name" value="Metallophos"/>
    <property type="match status" value="1"/>
</dbReference>
<keyword evidence="1 4" id="KW-0732">Signal</keyword>
<dbReference type="Pfam" id="PF14008">
    <property type="entry name" value="Metallophos_C"/>
    <property type="match status" value="1"/>
</dbReference>
<keyword evidence="10" id="KW-1185">Reference proteome</keyword>
<dbReference type="OrthoDB" id="45007at2759"/>
<gene>
    <name evidence="9" type="ORF">VHEMI08484</name>
</gene>
<feature type="compositionally biased region" description="Gly residues" evidence="5">
    <location>
        <begin position="674"/>
        <end position="684"/>
    </location>
</feature>
<dbReference type="GO" id="GO:0046872">
    <property type="term" value="F:metal ion binding"/>
    <property type="evidence" value="ECO:0007669"/>
    <property type="project" value="InterPro"/>
</dbReference>
<dbReference type="Proteomes" id="UP000039046">
    <property type="component" value="Unassembled WGS sequence"/>
</dbReference>
<comment type="similarity">
    <text evidence="4">Belongs to the metallophosphoesterase superfamily. Purple acid phosphatase family.</text>
</comment>
<dbReference type="InterPro" id="IPR039331">
    <property type="entry name" value="PAPs-like"/>
</dbReference>
<comment type="catalytic activity">
    <reaction evidence="4">
        <text>a phosphate monoester + H2O = an alcohol + phosphate</text>
        <dbReference type="Rhea" id="RHEA:15017"/>
        <dbReference type="ChEBI" id="CHEBI:15377"/>
        <dbReference type="ChEBI" id="CHEBI:30879"/>
        <dbReference type="ChEBI" id="CHEBI:43474"/>
        <dbReference type="ChEBI" id="CHEBI:67140"/>
        <dbReference type="EC" id="3.1.3.2"/>
    </reaction>
</comment>
<keyword evidence="3" id="KW-0325">Glycoprotein</keyword>
<dbReference type="GO" id="GO:0003993">
    <property type="term" value="F:acid phosphatase activity"/>
    <property type="evidence" value="ECO:0007669"/>
    <property type="project" value="UniProtKB-EC"/>
</dbReference>
<dbReference type="STRING" id="1531966.A0A0A1T6V4"/>
<evidence type="ECO:0000259" key="7">
    <source>
        <dbReference type="Pfam" id="PF14008"/>
    </source>
</evidence>
<dbReference type="SUPFAM" id="SSF49363">
    <property type="entry name" value="Purple acid phosphatase, N-terminal domain"/>
    <property type="match status" value="1"/>
</dbReference>
<dbReference type="InterPro" id="IPR008963">
    <property type="entry name" value="Purple_acid_Pase-like_N"/>
</dbReference>
<evidence type="ECO:0000313" key="10">
    <source>
        <dbReference type="Proteomes" id="UP000039046"/>
    </source>
</evidence>
<feature type="domain" description="Calcineurin-like phosphoesterase" evidence="6">
    <location>
        <begin position="275"/>
        <end position="501"/>
    </location>
</feature>
<evidence type="ECO:0000256" key="3">
    <source>
        <dbReference type="ARBA" id="ARBA00023180"/>
    </source>
</evidence>
<feature type="domain" description="Purple acid phosphatase N-terminal" evidence="8">
    <location>
        <begin position="76"/>
        <end position="174"/>
    </location>
</feature>
<dbReference type="InterPro" id="IPR041792">
    <property type="entry name" value="MPP_PAP"/>
</dbReference>
<accession>A0A0A1T6V4</accession>
<dbReference type="Pfam" id="PF16656">
    <property type="entry name" value="Pur_ac_phosph_N"/>
    <property type="match status" value="1"/>
</dbReference>
<dbReference type="PANTHER" id="PTHR22953:SF153">
    <property type="entry name" value="PURPLE ACID PHOSPHATASE"/>
    <property type="match status" value="1"/>
</dbReference>
<dbReference type="PANTHER" id="PTHR22953">
    <property type="entry name" value="ACID PHOSPHATASE RELATED"/>
    <property type="match status" value="1"/>
</dbReference>